<evidence type="ECO:0000313" key="4">
    <source>
        <dbReference type="Proteomes" id="UP000005262"/>
    </source>
</evidence>
<dbReference type="STRING" id="768704.Desmer_1425"/>
<feature type="signal peptide" evidence="2">
    <location>
        <begin position="1"/>
        <end position="26"/>
    </location>
</feature>
<dbReference type="Proteomes" id="UP000005262">
    <property type="component" value="Chromosome"/>
</dbReference>
<evidence type="ECO:0000256" key="1">
    <source>
        <dbReference type="SAM" id="MobiDB-lite"/>
    </source>
</evidence>
<sequence length="234" mass="24731">MKFMSKRTLKMSKVLLSAVLSVGIIASLSGCGSNESAKNAATPPVDSSSSNLTVSQANPIVIDKEAKTVKVYTEVNGKYFVEPTRHGVVFKDGSNGSKSVLKAWGNQNDFYNGLVDIGGKPGNNLKLDSVGVAVEGQPLDVSITWAGAGKEIPFGDAIIDSTKKDFDFRFGGNQENAKAKNTGCILCLDSCPVGITSNAAHPTKDFDNKIAEFKGNQEVLPADGTPVVVTFKLK</sequence>
<dbReference type="PROSITE" id="PS51257">
    <property type="entry name" value="PROKAR_LIPOPROTEIN"/>
    <property type="match status" value="1"/>
</dbReference>
<dbReference type="EMBL" id="CP003629">
    <property type="protein sequence ID" value="AFQ43418.1"/>
    <property type="molecule type" value="Genomic_DNA"/>
</dbReference>
<protein>
    <recommendedName>
        <fullName evidence="5">4Fe-4S ferredoxin-type domain-containing protein</fullName>
    </recommendedName>
</protein>
<dbReference type="eggNOG" id="ENOG502Z95F">
    <property type="taxonomic scope" value="Bacteria"/>
</dbReference>
<reference evidence="4" key="2">
    <citation type="submission" date="2012-08" db="EMBL/GenBank/DDBJ databases">
        <title>Finished genome of Desulfosporosinus meridiei DSM 13257.</title>
        <authorList>
            <person name="Huntemann M."/>
            <person name="Wei C.-L."/>
            <person name="Han J."/>
            <person name="Detter J.C."/>
            <person name="Han C."/>
            <person name="Davenport K."/>
            <person name="Daligault H."/>
            <person name="Erkkila T."/>
            <person name="Gu W."/>
            <person name="Munk A.C.C."/>
            <person name="Teshima H."/>
            <person name="Xu Y."/>
            <person name="Chain P."/>
            <person name="Tapia R."/>
            <person name="Chen A."/>
            <person name="Krypides N."/>
            <person name="Mavromatis K."/>
            <person name="Markowitz V."/>
            <person name="Szeto E."/>
            <person name="Ivanova N."/>
            <person name="Mikhailova N."/>
            <person name="Ovchinnikova G."/>
            <person name="Pagani I."/>
            <person name="Pati A."/>
            <person name="Goodwin L."/>
            <person name="Peters L."/>
            <person name="Pitluck S."/>
            <person name="Woyke T."/>
            <person name="Pester M."/>
            <person name="Spring S."/>
            <person name="Ollivier B."/>
            <person name="Rattei T."/>
            <person name="Klenk H.-P."/>
            <person name="Wagner M."/>
            <person name="Loy A."/>
        </authorList>
    </citation>
    <scope>NUCLEOTIDE SEQUENCE [LARGE SCALE GENOMIC DNA]</scope>
    <source>
        <strain evidence="4">ATCC BAA-275 / DSM 13257 / NCIMB 13706 / S10</strain>
    </source>
</reference>
<name>J7IWD6_DESMD</name>
<keyword evidence="4" id="KW-1185">Reference proteome</keyword>
<organism evidence="3 4">
    <name type="scientific">Desulfosporosinus meridiei (strain ATCC BAA-275 / DSM 13257 / KCTC 12902 / NCIMB 13706 / S10)</name>
    <dbReference type="NCBI Taxonomy" id="768704"/>
    <lineage>
        <taxon>Bacteria</taxon>
        <taxon>Bacillati</taxon>
        <taxon>Bacillota</taxon>
        <taxon>Clostridia</taxon>
        <taxon>Eubacteriales</taxon>
        <taxon>Desulfitobacteriaceae</taxon>
        <taxon>Desulfosporosinus</taxon>
    </lineage>
</organism>
<keyword evidence="2" id="KW-0732">Signal</keyword>
<feature type="chain" id="PRO_5038522801" description="4Fe-4S ferredoxin-type domain-containing protein" evidence="2">
    <location>
        <begin position="27"/>
        <end position="234"/>
    </location>
</feature>
<proteinExistence type="predicted"/>
<dbReference type="NCBIfam" id="NF040466">
    <property type="entry name" value="ydjY_domain"/>
    <property type="match status" value="1"/>
</dbReference>
<evidence type="ECO:0008006" key="5">
    <source>
        <dbReference type="Google" id="ProtNLM"/>
    </source>
</evidence>
<evidence type="ECO:0000313" key="3">
    <source>
        <dbReference type="EMBL" id="AFQ43418.1"/>
    </source>
</evidence>
<dbReference type="AlphaFoldDB" id="J7IWD6"/>
<dbReference type="RefSeq" id="WP_014902337.1">
    <property type="nucleotide sequence ID" value="NC_018515.1"/>
</dbReference>
<feature type="region of interest" description="Disordered" evidence="1">
    <location>
        <begin position="32"/>
        <end position="51"/>
    </location>
</feature>
<dbReference type="InterPro" id="IPR047750">
    <property type="entry name" value="YdjY-like"/>
</dbReference>
<accession>J7IWD6</accession>
<dbReference type="KEGG" id="dmi:Desmer_1425"/>
<evidence type="ECO:0000256" key="2">
    <source>
        <dbReference type="SAM" id="SignalP"/>
    </source>
</evidence>
<dbReference type="HOGENOM" id="CLU_098233_0_0_9"/>
<reference evidence="3 4" key="1">
    <citation type="journal article" date="2012" name="J. Bacteriol.">
        <title>Complete genome sequences of Desulfosporosinus orientis DSM765T, Desulfosporosinus youngiae DSM17734T, Desulfosporosinus meridiei DSM13257T, and Desulfosporosinus acidiphilus DSM22704T.</title>
        <authorList>
            <person name="Pester M."/>
            <person name="Brambilla E."/>
            <person name="Alazard D."/>
            <person name="Rattei T."/>
            <person name="Weinmaier T."/>
            <person name="Han J."/>
            <person name="Lucas S."/>
            <person name="Lapidus A."/>
            <person name="Cheng J.F."/>
            <person name="Goodwin L."/>
            <person name="Pitluck S."/>
            <person name="Peters L."/>
            <person name="Ovchinnikova G."/>
            <person name="Teshima H."/>
            <person name="Detter J.C."/>
            <person name="Han C.S."/>
            <person name="Tapia R."/>
            <person name="Land M.L."/>
            <person name="Hauser L."/>
            <person name="Kyrpides N.C."/>
            <person name="Ivanova N.N."/>
            <person name="Pagani I."/>
            <person name="Huntmann M."/>
            <person name="Wei C.L."/>
            <person name="Davenport K.W."/>
            <person name="Daligault H."/>
            <person name="Chain P.S."/>
            <person name="Chen A."/>
            <person name="Mavromatis K."/>
            <person name="Markowitz V."/>
            <person name="Szeto E."/>
            <person name="Mikhailova N."/>
            <person name="Pati A."/>
            <person name="Wagner M."/>
            <person name="Woyke T."/>
            <person name="Ollivier B."/>
            <person name="Klenk H.P."/>
            <person name="Spring S."/>
            <person name="Loy A."/>
        </authorList>
    </citation>
    <scope>NUCLEOTIDE SEQUENCE [LARGE SCALE GENOMIC DNA]</scope>
    <source>
        <strain evidence="4">ATCC BAA-275 / DSM 13257 / NCIMB 13706 / S10</strain>
    </source>
</reference>
<gene>
    <name evidence="3" type="ordered locus">Desmer_1425</name>
</gene>